<dbReference type="AlphaFoldDB" id="A0A453GF81"/>
<dbReference type="Pfam" id="PF00450">
    <property type="entry name" value="Peptidase_S10"/>
    <property type="match status" value="1"/>
</dbReference>
<evidence type="ECO:0000313" key="3">
    <source>
        <dbReference type="EnsemblPlants" id="AET3Gv20988100.8"/>
    </source>
</evidence>
<keyword evidence="2" id="KW-0732">Signal</keyword>
<reference evidence="4" key="1">
    <citation type="journal article" date="2014" name="Science">
        <title>Ancient hybridizations among the ancestral genomes of bread wheat.</title>
        <authorList>
            <consortium name="International Wheat Genome Sequencing Consortium,"/>
            <person name="Marcussen T."/>
            <person name="Sandve S.R."/>
            <person name="Heier L."/>
            <person name="Spannagl M."/>
            <person name="Pfeifer M."/>
            <person name="Jakobsen K.S."/>
            <person name="Wulff B.B."/>
            <person name="Steuernagel B."/>
            <person name="Mayer K.F."/>
            <person name="Olsen O.A."/>
        </authorList>
    </citation>
    <scope>NUCLEOTIDE SEQUENCE [LARGE SCALE GENOMIC DNA]</scope>
    <source>
        <strain evidence="4">cv. AL8/78</strain>
    </source>
</reference>
<dbReference type="Gramene" id="AET3Gv20988100.8">
    <property type="protein sequence ID" value="AET3Gv20988100.8"/>
    <property type="gene ID" value="AET3Gv20988100"/>
</dbReference>
<dbReference type="EnsemblPlants" id="AET3Gv20988100.8">
    <property type="protein sequence ID" value="AET3Gv20988100.8"/>
    <property type="gene ID" value="AET3Gv20988100"/>
</dbReference>
<reference evidence="3" key="4">
    <citation type="submission" date="2019-03" db="UniProtKB">
        <authorList>
            <consortium name="EnsemblPlants"/>
        </authorList>
    </citation>
    <scope>IDENTIFICATION</scope>
</reference>
<accession>A0A453GF81</accession>
<feature type="chain" id="PRO_5019574206" description="Carboxypeptidase" evidence="2">
    <location>
        <begin position="35"/>
        <end position="143"/>
    </location>
</feature>
<comment type="similarity">
    <text evidence="1">Belongs to the peptidase S10 family.</text>
</comment>
<dbReference type="Gene3D" id="3.40.50.1820">
    <property type="entry name" value="alpha/beta hydrolase"/>
    <property type="match status" value="1"/>
</dbReference>
<sequence length="143" mass="15072">TVRRSLARAMAGGRRSGFAAAALLLLVFTAGCGAAPQGAEVTGLPGFDGALPSKHYAGYVTVDEKHGRNLFYYAVESERDPAKDPVVLWLNGGPGCSSFDGFVYEHGASSPPPRRGCPCVRWGGRETGHVRPFAVGVGVDPRR</sequence>
<organism evidence="3 4">
    <name type="scientific">Aegilops tauschii subsp. strangulata</name>
    <name type="common">Goatgrass</name>
    <dbReference type="NCBI Taxonomy" id="200361"/>
    <lineage>
        <taxon>Eukaryota</taxon>
        <taxon>Viridiplantae</taxon>
        <taxon>Streptophyta</taxon>
        <taxon>Embryophyta</taxon>
        <taxon>Tracheophyta</taxon>
        <taxon>Spermatophyta</taxon>
        <taxon>Magnoliopsida</taxon>
        <taxon>Liliopsida</taxon>
        <taxon>Poales</taxon>
        <taxon>Poaceae</taxon>
        <taxon>BOP clade</taxon>
        <taxon>Pooideae</taxon>
        <taxon>Triticodae</taxon>
        <taxon>Triticeae</taxon>
        <taxon>Triticinae</taxon>
        <taxon>Aegilops</taxon>
    </lineage>
</organism>
<feature type="signal peptide" evidence="2">
    <location>
        <begin position="1"/>
        <end position="34"/>
    </location>
</feature>
<dbReference type="PANTHER" id="PTHR11802">
    <property type="entry name" value="SERINE PROTEASE FAMILY S10 SERINE CARBOXYPEPTIDASE"/>
    <property type="match status" value="1"/>
</dbReference>
<reference evidence="3" key="3">
    <citation type="journal article" date="2017" name="Nature">
        <title>Genome sequence of the progenitor of the wheat D genome Aegilops tauschii.</title>
        <authorList>
            <person name="Luo M.C."/>
            <person name="Gu Y.Q."/>
            <person name="Puiu D."/>
            <person name="Wang H."/>
            <person name="Twardziok S.O."/>
            <person name="Deal K.R."/>
            <person name="Huo N."/>
            <person name="Zhu T."/>
            <person name="Wang L."/>
            <person name="Wang Y."/>
            <person name="McGuire P.E."/>
            <person name="Liu S."/>
            <person name="Long H."/>
            <person name="Ramasamy R.K."/>
            <person name="Rodriguez J.C."/>
            <person name="Van S.L."/>
            <person name="Yuan L."/>
            <person name="Wang Z."/>
            <person name="Xia Z."/>
            <person name="Xiao L."/>
            <person name="Anderson O.D."/>
            <person name="Ouyang S."/>
            <person name="Liang Y."/>
            <person name="Zimin A.V."/>
            <person name="Pertea G."/>
            <person name="Qi P."/>
            <person name="Bennetzen J.L."/>
            <person name="Dai X."/>
            <person name="Dawson M.W."/>
            <person name="Muller H.G."/>
            <person name="Kugler K."/>
            <person name="Rivarola-Duarte L."/>
            <person name="Spannagl M."/>
            <person name="Mayer K.F.X."/>
            <person name="Lu F.H."/>
            <person name="Bevan M.W."/>
            <person name="Leroy P."/>
            <person name="Li P."/>
            <person name="You F.M."/>
            <person name="Sun Q."/>
            <person name="Liu Z."/>
            <person name="Lyons E."/>
            <person name="Wicker T."/>
            <person name="Salzberg S.L."/>
            <person name="Devos K.M."/>
            <person name="Dvorak J."/>
        </authorList>
    </citation>
    <scope>NUCLEOTIDE SEQUENCE [LARGE SCALE GENOMIC DNA]</scope>
    <source>
        <strain evidence="3">cv. AL8/78</strain>
    </source>
</reference>
<dbReference type="Proteomes" id="UP000015105">
    <property type="component" value="Chromosome 3D"/>
</dbReference>
<evidence type="ECO:0008006" key="5">
    <source>
        <dbReference type="Google" id="ProtNLM"/>
    </source>
</evidence>
<reference evidence="3" key="5">
    <citation type="journal article" date="2021" name="G3 (Bethesda)">
        <title>Aegilops tauschii genome assembly Aet v5.0 features greater sequence contiguity and improved annotation.</title>
        <authorList>
            <person name="Wang L."/>
            <person name="Zhu T."/>
            <person name="Rodriguez J.C."/>
            <person name="Deal K.R."/>
            <person name="Dubcovsky J."/>
            <person name="McGuire P.E."/>
            <person name="Lux T."/>
            <person name="Spannagl M."/>
            <person name="Mayer K.F.X."/>
            <person name="Baldrich P."/>
            <person name="Meyers B.C."/>
            <person name="Huo N."/>
            <person name="Gu Y.Q."/>
            <person name="Zhou H."/>
            <person name="Devos K.M."/>
            <person name="Bennetzen J.L."/>
            <person name="Unver T."/>
            <person name="Budak H."/>
            <person name="Gulick P.J."/>
            <person name="Galiba G."/>
            <person name="Kalapos B."/>
            <person name="Nelson D.R."/>
            <person name="Li P."/>
            <person name="You F.M."/>
            <person name="Luo M.C."/>
            <person name="Dvorak J."/>
        </authorList>
    </citation>
    <scope>NUCLEOTIDE SEQUENCE [LARGE SCALE GENOMIC DNA]</scope>
    <source>
        <strain evidence="3">cv. AL8/78</strain>
    </source>
</reference>
<reference evidence="4" key="2">
    <citation type="journal article" date="2017" name="Nat. Plants">
        <title>The Aegilops tauschii genome reveals multiple impacts of transposons.</title>
        <authorList>
            <person name="Zhao G."/>
            <person name="Zou C."/>
            <person name="Li K."/>
            <person name="Wang K."/>
            <person name="Li T."/>
            <person name="Gao L."/>
            <person name="Zhang X."/>
            <person name="Wang H."/>
            <person name="Yang Z."/>
            <person name="Liu X."/>
            <person name="Jiang W."/>
            <person name="Mao L."/>
            <person name="Kong X."/>
            <person name="Jiao Y."/>
            <person name="Jia J."/>
        </authorList>
    </citation>
    <scope>NUCLEOTIDE SEQUENCE [LARGE SCALE GENOMIC DNA]</scope>
    <source>
        <strain evidence="4">cv. AL8/78</strain>
    </source>
</reference>
<dbReference type="PANTHER" id="PTHR11802:SF254">
    <property type="entry name" value="SERINE CARBOXYPEPTIDASE-LIKE 20"/>
    <property type="match status" value="1"/>
</dbReference>
<dbReference type="GO" id="GO:0019748">
    <property type="term" value="P:secondary metabolic process"/>
    <property type="evidence" value="ECO:0007669"/>
    <property type="project" value="TreeGrafter"/>
</dbReference>
<dbReference type="InterPro" id="IPR001563">
    <property type="entry name" value="Peptidase_S10"/>
</dbReference>
<dbReference type="GO" id="GO:0006508">
    <property type="term" value="P:proteolysis"/>
    <property type="evidence" value="ECO:0007669"/>
    <property type="project" value="InterPro"/>
</dbReference>
<keyword evidence="4" id="KW-1185">Reference proteome</keyword>
<proteinExistence type="inferred from homology"/>
<protein>
    <recommendedName>
        <fullName evidence="5">Carboxypeptidase</fullName>
    </recommendedName>
</protein>
<dbReference type="SUPFAM" id="SSF53474">
    <property type="entry name" value="alpha/beta-Hydrolases"/>
    <property type="match status" value="1"/>
</dbReference>
<evidence type="ECO:0000256" key="1">
    <source>
        <dbReference type="ARBA" id="ARBA00009431"/>
    </source>
</evidence>
<dbReference type="GO" id="GO:0004185">
    <property type="term" value="F:serine-type carboxypeptidase activity"/>
    <property type="evidence" value="ECO:0007669"/>
    <property type="project" value="InterPro"/>
</dbReference>
<evidence type="ECO:0000256" key="2">
    <source>
        <dbReference type="SAM" id="SignalP"/>
    </source>
</evidence>
<dbReference type="InterPro" id="IPR029058">
    <property type="entry name" value="AB_hydrolase_fold"/>
</dbReference>
<evidence type="ECO:0000313" key="4">
    <source>
        <dbReference type="Proteomes" id="UP000015105"/>
    </source>
</evidence>
<dbReference type="GO" id="GO:0016747">
    <property type="term" value="F:acyltransferase activity, transferring groups other than amino-acyl groups"/>
    <property type="evidence" value="ECO:0007669"/>
    <property type="project" value="TreeGrafter"/>
</dbReference>
<name>A0A453GF81_AEGTS</name>